<dbReference type="AlphaFoldDB" id="A0A9Q0L5P3"/>
<dbReference type="Proteomes" id="UP001149090">
    <property type="component" value="Unassembled WGS sequence"/>
</dbReference>
<evidence type="ECO:0000313" key="4">
    <source>
        <dbReference type="Proteomes" id="UP001149090"/>
    </source>
</evidence>
<gene>
    <name evidence="3" type="ORF">M0811_03583</name>
</gene>
<dbReference type="GO" id="GO:0006886">
    <property type="term" value="P:intracellular protein transport"/>
    <property type="evidence" value="ECO:0007669"/>
    <property type="project" value="InterPro"/>
</dbReference>
<reference evidence="3" key="1">
    <citation type="submission" date="2022-10" db="EMBL/GenBank/DDBJ databases">
        <title>Novel sulphate-reducing endosymbionts in the free-living metamonad Anaeramoeba.</title>
        <authorList>
            <person name="Jerlstrom-Hultqvist J."/>
            <person name="Cepicka I."/>
            <person name="Gallot-Lavallee L."/>
            <person name="Salas-Leiva D."/>
            <person name="Curtis B.A."/>
            <person name="Zahonova K."/>
            <person name="Pipaliya S."/>
            <person name="Dacks J."/>
            <person name="Roger A.J."/>
        </authorList>
    </citation>
    <scope>NUCLEOTIDE SEQUENCE</scope>
    <source>
        <strain evidence="3">BMAN</strain>
    </source>
</reference>
<protein>
    <submittedName>
        <fullName evidence="3">Importin-11</fullName>
    </submittedName>
</protein>
<evidence type="ECO:0000259" key="2">
    <source>
        <dbReference type="PROSITE" id="PS50166"/>
    </source>
</evidence>
<dbReference type="GO" id="GO:0031267">
    <property type="term" value="F:small GTPase binding"/>
    <property type="evidence" value="ECO:0007669"/>
    <property type="project" value="InterPro"/>
</dbReference>
<dbReference type="InterPro" id="IPR058669">
    <property type="entry name" value="TPR_IPO7/11-like"/>
</dbReference>
<dbReference type="OrthoDB" id="361693at2759"/>
<accession>A0A9Q0L5P3</accession>
<dbReference type="Gene3D" id="1.25.10.10">
    <property type="entry name" value="Leucine-rich Repeat Variant"/>
    <property type="match status" value="1"/>
</dbReference>
<name>A0A9Q0L5P3_ANAIG</name>
<sequence length="988" mass="116084">MNFDQLHYHFLNILNQKEEIRKSSEQFLLISSEEKGIPLLISNFISNVDIPIKIRLVASIFLKNLFSSIYLNNKKLKIDNQEKSEILHNLLNILEKDDNNENQNNILIQNSLTISKIFSQEKPDSWLPMLEEIIGNIFSIENLSNFKNKHKIKLLYFMIFEVINEDSINLYPQFIQQTISQIFPMLNSIFESQLNQVFAFNEKLISEKEISQKPNEFNCKNMRKNIKSITKSLAILIKGSNKLNLELNFQEFFTQFVIKWELLIQNNKKRSEENSKIKNQEELEMNEYISIYMMRFLYQHKDLPVLFESNIFPIMKILLEEIYSFISQYSNTESSKKSIFFIEELIFVMEWLNILSSHLEVKEIINPETISLIWRYDIVPAAERFIETLYEEFPELVSSVSLELYTALLGQDYNEFTKENVLTKDAIYRFIGLGSFALFERINFNEWFLNHLLPETQEDVSGILLRRVCWILGIFLFGKIPQEIQSQAFQLITNAISSQNIIVKIQAVETLKIISPCIDVLGQETHVLSWIDNLIGMIDLLSDEDNINSVFSALFLLLFHFGNTLKPHLLKILEISINLWQNIESPNSKFNHRNNTFSQSILQNSFLRLLSAFIHSFGEDSKQTYPFIIPIINKIANSNFATSSLILEEFLSLWCNLLRNKNVFQVDYQSNIDMNLSEYFSLLRTIFPKILEVISLFMDDHLFKSLEIIEAYIILETTDFIELFSSQIISVFDEIILKITDQGTFVLIQVLQKLFDKIPHRISELLANTNILQSILEGIICEDDFDEVALNLKLNYIFLFSRIIVHNPSFSSKILQDFYQSKRNNENKDGNEEYQHFILNFIDQMIIFSDFCTFSFQKKIIALSFGYLFQNYEEIIFPKLQSILELIVSAFSSSDDSEEDFIYSSQKQEFDIESFLVLDYPIPFSFNQIFRKFIIQSNIMIKINSKEIYEMILNGLDSLNFKNPNLNIQQWINESEIFHQFLELFKNL</sequence>
<dbReference type="InterPro" id="IPR001494">
    <property type="entry name" value="Importin-beta_N"/>
</dbReference>
<dbReference type="InterPro" id="IPR011989">
    <property type="entry name" value="ARM-like"/>
</dbReference>
<comment type="caution">
    <text evidence="3">The sequence shown here is derived from an EMBL/GenBank/DDBJ whole genome shotgun (WGS) entry which is preliminary data.</text>
</comment>
<dbReference type="EMBL" id="JAPDFW010000147">
    <property type="protein sequence ID" value="KAJ5066250.1"/>
    <property type="molecule type" value="Genomic_DNA"/>
</dbReference>
<keyword evidence="4" id="KW-1185">Reference proteome</keyword>
<proteinExistence type="inferred from homology"/>
<dbReference type="PROSITE" id="PS50166">
    <property type="entry name" value="IMPORTIN_B_NT"/>
    <property type="match status" value="1"/>
</dbReference>
<comment type="similarity">
    <text evidence="1">Belongs to the importin beta family.</text>
</comment>
<evidence type="ECO:0000256" key="1">
    <source>
        <dbReference type="ARBA" id="ARBA00007991"/>
    </source>
</evidence>
<dbReference type="InterPro" id="IPR016024">
    <property type="entry name" value="ARM-type_fold"/>
</dbReference>
<feature type="domain" description="Importin N-terminal" evidence="2">
    <location>
        <begin position="24"/>
        <end position="96"/>
    </location>
</feature>
<organism evidence="3 4">
    <name type="scientific">Anaeramoeba ignava</name>
    <name type="common">Anaerobic marine amoeba</name>
    <dbReference type="NCBI Taxonomy" id="1746090"/>
    <lineage>
        <taxon>Eukaryota</taxon>
        <taxon>Metamonada</taxon>
        <taxon>Anaeramoebidae</taxon>
        <taxon>Anaeramoeba</taxon>
    </lineage>
</organism>
<dbReference type="SUPFAM" id="SSF48371">
    <property type="entry name" value="ARM repeat"/>
    <property type="match status" value="1"/>
</dbReference>
<dbReference type="Pfam" id="PF25758">
    <property type="entry name" value="TPR_IPO11"/>
    <property type="match status" value="1"/>
</dbReference>
<evidence type="ECO:0000313" key="3">
    <source>
        <dbReference type="EMBL" id="KAJ5066250.1"/>
    </source>
</evidence>